<dbReference type="EMBL" id="WVUD01000021">
    <property type="protein sequence ID" value="MYL83853.1"/>
    <property type="molecule type" value="Genomic_DNA"/>
</dbReference>
<sequence length="195" mass="22094">MKSNTLRMPYLLGSLAILALVVASGCVRRTALPPDAANTVAAYPSERAMIVHRGDEGQRLYYRDGNGKIYYLDQAGSPVIVERNMRVERGKAGMYYILDEDNVTYSTNEYGRLYYRDTSGRDIFLEDADAGKVIDPLPLLSGGVYPRVEQARSLEYCNKQWRTCTARCYDPSGLGNRRSCLENCDYQREQCLKPY</sequence>
<protein>
    <submittedName>
        <fullName evidence="1">Uncharacterized protein</fullName>
    </submittedName>
</protein>
<dbReference type="PROSITE" id="PS51257">
    <property type="entry name" value="PROKAR_LIPOPROTEIN"/>
    <property type="match status" value="1"/>
</dbReference>
<dbReference type="OrthoDB" id="5459104at2"/>
<organism evidence="1 2">
    <name type="scientific">Solidesulfovibrio aerotolerans</name>
    <dbReference type="NCBI Taxonomy" id="295255"/>
    <lineage>
        <taxon>Bacteria</taxon>
        <taxon>Pseudomonadati</taxon>
        <taxon>Thermodesulfobacteriota</taxon>
        <taxon>Desulfovibrionia</taxon>
        <taxon>Desulfovibrionales</taxon>
        <taxon>Desulfovibrionaceae</taxon>
        <taxon>Solidesulfovibrio</taxon>
    </lineage>
</organism>
<evidence type="ECO:0000313" key="2">
    <source>
        <dbReference type="Proteomes" id="UP000482487"/>
    </source>
</evidence>
<dbReference type="RefSeq" id="WP_160961393.1">
    <property type="nucleotide sequence ID" value="NZ_WVUD01000021.1"/>
</dbReference>
<reference evidence="1 2" key="1">
    <citation type="submission" date="2020-01" db="EMBL/GenBank/DDBJ databases">
        <title>Genome sequence of Desulfovibrio aerotolerans DSM 16695(T).</title>
        <authorList>
            <person name="Karnachuk O."/>
            <person name="Avakyan M."/>
            <person name="Mardanov A."/>
            <person name="Kadnikov V."/>
            <person name="Ravin N."/>
        </authorList>
    </citation>
    <scope>NUCLEOTIDE SEQUENCE [LARGE SCALE GENOMIC DNA]</scope>
    <source>
        <strain evidence="1 2">DSM 16695</strain>
    </source>
</reference>
<keyword evidence="2" id="KW-1185">Reference proteome</keyword>
<comment type="caution">
    <text evidence="1">The sequence shown here is derived from an EMBL/GenBank/DDBJ whole genome shotgun (WGS) entry which is preliminary data.</text>
</comment>
<name>A0A7C9MLL5_9BACT</name>
<gene>
    <name evidence="1" type="ORF">GTA51_12015</name>
</gene>
<evidence type="ECO:0000313" key="1">
    <source>
        <dbReference type="EMBL" id="MYL83853.1"/>
    </source>
</evidence>
<accession>A0A7C9MLL5</accession>
<proteinExistence type="predicted"/>
<dbReference type="Proteomes" id="UP000482487">
    <property type="component" value="Unassembled WGS sequence"/>
</dbReference>
<dbReference type="AlphaFoldDB" id="A0A7C9MLL5"/>